<gene>
    <name evidence="1" type="primary">ORF11343</name>
</gene>
<organism evidence="1">
    <name type="scientific">Arion vulgaris</name>
    <dbReference type="NCBI Taxonomy" id="1028688"/>
    <lineage>
        <taxon>Eukaryota</taxon>
        <taxon>Metazoa</taxon>
        <taxon>Spiralia</taxon>
        <taxon>Lophotrochozoa</taxon>
        <taxon>Mollusca</taxon>
        <taxon>Gastropoda</taxon>
        <taxon>Heterobranchia</taxon>
        <taxon>Euthyneura</taxon>
        <taxon>Panpulmonata</taxon>
        <taxon>Eupulmonata</taxon>
        <taxon>Stylommatophora</taxon>
        <taxon>Helicina</taxon>
        <taxon>Arionoidea</taxon>
        <taxon>Arionidae</taxon>
        <taxon>Arion</taxon>
    </lineage>
</organism>
<dbReference type="AlphaFoldDB" id="A0A0B6Y552"/>
<protein>
    <submittedName>
        <fullName evidence="1">Uncharacterized protein</fullName>
    </submittedName>
</protein>
<feature type="non-terminal residue" evidence="1">
    <location>
        <position position="1"/>
    </location>
</feature>
<name>A0A0B6Y552_9EUPU</name>
<sequence>DSEVTADGVGDSVNVSSHVMQLQKFSDTDHKKNCISDSVEVGTEEMMDEVSAKDIDVTTSLEHQKQVNVSSEDKDSISEVVAENTTKKDYSVKLVDHTTSSEHFNTPVNS</sequence>
<dbReference type="EMBL" id="HACG01003785">
    <property type="protein sequence ID" value="CEK50650.1"/>
    <property type="molecule type" value="Transcribed_RNA"/>
</dbReference>
<accession>A0A0B6Y552</accession>
<feature type="non-terminal residue" evidence="1">
    <location>
        <position position="110"/>
    </location>
</feature>
<proteinExistence type="predicted"/>
<reference evidence="1" key="1">
    <citation type="submission" date="2014-12" db="EMBL/GenBank/DDBJ databases">
        <title>Insight into the proteome of Arion vulgaris.</title>
        <authorList>
            <person name="Aradska J."/>
            <person name="Bulat T."/>
            <person name="Smidak R."/>
            <person name="Sarate P."/>
            <person name="Gangsoo J."/>
            <person name="Sialana F."/>
            <person name="Bilban M."/>
            <person name="Lubec G."/>
        </authorList>
    </citation>
    <scope>NUCLEOTIDE SEQUENCE</scope>
    <source>
        <tissue evidence="1">Skin</tissue>
    </source>
</reference>
<evidence type="ECO:0000313" key="1">
    <source>
        <dbReference type="EMBL" id="CEK50650.1"/>
    </source>
</evidence>